<reference evidence="9 10" key="1">
    <citation type="submission" date="2018-05" db="EMBL/GenBank/DDBJ databases">
        <title>Spiribacter halobius sp. nov., a moderately halophilic bacterium isolated from marine solar saltern.</title>
        <authorList>
            <person name="Zheng W.-S."/>
            <person name="Lu D.-C."/>
            <person name="Du Z.-J."/>
        </authorList>
    </citation>
    <scope>NUCLEOTIDE SEQUENCE [LARGE SCALE GENOMIC DNA]</scope>
    <source>
        <strain evidence="9 10">E85</strain>
    </source>
</reference>
<feature type="chain" id="PRO_5015750818" description="OmpA-like domain-containing protein" evidence="7">
    <location>
        <begin position="24"/>
        <end position="236"/>
    </location>
</feature>
<sequence length="236" mass="24516">MNRRRLYAIALAAGLAGAPLAAAADTGGDSPETGWGFAAGGLAGAALGGPVGLLAGGIVGALTGNAMDAEQDRRDAAQRLEAADRRAERLAAELGEARQALAESGAATPLEGLDGALALDVLFDTGSAALDARAEERIARVARVLERYPELQLTLTGHADRRGSAERNETLSRERAEAVRRVLLEQGIAAERLRLRARGEQAASAPVEDLEGLALDRRVALEVGMTRRGPDVAQGR</sequence>
<proteinExistence type="predicted"/>
<dbReference type="Pfam" id="PF00691">
    <property type="entry name" value="OmpA"/>
    <property type="match status" value="1"/>
</dbReference>
<feature type="coiled-coil region" evidence="5">
    <location>
        <begin position="66"/>
        <end position="100"/>
    </location>
</feature>
<dbReference type="EMBL" id="QFFI01000009">
    <property type="protein sequence ID" value="PWG63695.1"/>
    <property type="molecule type" value="Genomic_DNA"/>
</dbReference>
<evidence type="ECO:0000256" key="5">
    <source>
        <dbReference type="SAM" id="Coils"/>
    </source>
</evidence>
<gene>
    <name evidence="9" type="ORF">DEM34_07400</name>
</gene>
<comment type="subcellular location">
    <subcellularLocation>
        <location evidence="1">Cell outer membrane</location>
    </subcellularLocation>
</comment>
<dbReference type="AlphaFoldDB" id="A0A2U2N3A4"/>
<organism evidence="9 10">
    <name type="scientific">Sediminicurvatus halobius</name>
    <dbReference type="NCBI Taxonomy" id="2182432"/>
    <lineage>
        <taxon>Bacteria</taxon>
        <taxon>Pseudomonadati</taxon>
        <taxon>Pseudomonadota</taxon>
        <taxon>Gammaproteobacteria</taxon>
        <taxon>Chromatiales</taxon>
        <taxon>Ectothiorhodospiraceae</taxon>
        <taxon>Sediminicurvatus</taxon>
    </lineage>
</organism>
<dbReference type="RefSeq" id="WP_109677791.1">
    <property type="nucleotide sequence ID" value="NZ_CP086615.1"/>
</dbReference>
<dbReference type="CDD" id="cd07185">
    <property type="entry name" value="OmpA_C-like"/>
    <property type="match status" value="1"/>
</dbReference>
<dbReference type="PRINTS" id="PR01021">
    <property type="entry name" value="OMPADOMAIN"/>
</dbReference>
<evidence type="ECO:0000313" key="9">
    <source>
        <dbReference type="EMBL" id="PWG63695.1"/>
    </source>
</evidence>
<evidence type="ECO:0000259" key="8">
    <source>
        <dbReference type="PROSITE" id="PS51123"/>
    </source>
</evidence>
<keyword evidence="6" id="KW-0812">Transmembrane</keyword>
<dbReference type="Gene3D" id="3.30.1330.60">
    <property type="entry name" value="OmpA-like domain"/>
    <property type="match status" value="1"/>
</dbReference>
<dbReference type="PROSITE" id="PS51123">
    <property type="entry name" value="OMPA_2"/>
    <property type="match status" value="1"/>
</dbReference>
<keyword evidence="7" id="KW-0732">Signal</keyword>
<name>A0A2U2N3A4_9GAMM</name>
<keyword evidence="3" id="KW-0998">Cell outer membrane</keyword>
<dbReference type="InterPro" id="IPR006665">
    <property type="entry name" value="OmpA-like"/>
</dbReference>
<evidence type="ECO:0000256" key="4">
    <source>
        <dbReference type="PROSITE-ProRule" id="PRU00473"/>
    </source>
</evidence>
<feature type="domain" description="OmpA-like" evidence="8">
    <location>
        <begin position="110"/>
        <end position="227"/>
    </location>
</feature>
<dbReference type="SUPFAM" id="SSF103088">
    <property type="entry name" value="OmpA-like"/>
    <property type="match status" value="1"/>
</dbReference>
<evidence type="ECO:0000256" key="7">
    <source>
        <dbReference type="SAM" id="SignalP"/>
    </source>
</evidence>
<dbReference type="GO" id="GO:0009279">
    <property type="term" value="C:cell outer membrane"/>
    <property type="evidence" value="ECO:0007669"/>
    <property type="project" value="UniProtKB-SubCell"/>
</dbReference>
<keyword evidence="10" id="KW-1185">Reference proteome</keyword>
<accession>A0A2U2N3A4</accession>
<comment type="caution">
    <text evidence="9">The sequence shown here is derived from an EMBL/GenBank/DDBJ whole genome shotgun (WGS) entry which is preliminary data.</text>
</comment>
<dbReference type="InterPro" id="IPR006664">
    <property type="entry name" value="OMP_bac"/>
</dbReference>
<evidence type="ECO:0000313" key="10">
    <source>
        <dbReference type="Proteomes" id="UP000245474"/>
    </source>
</evidence>
<dbReference type="OrthoDB" id="5793320at2"/>
<evidence type="ECO:0000256" key="6">
    <source>
        <dbReference type="SAM" id="Phobius"/>
    </source>
</evidence>
<keyword evidence="6" id="KW-1133">Transmembrane helix</keyword>
<dbReference type="InterPro" id="IPR050330">
    <property type="entry name" value="Bact_OuterMem_StrucFunc"/>
</dbReference>
<keyword evidence="5" id="KW-0175">Coiled coil</keyword>
<feature type="signal peptide" evidence="7">
    <location>
        <begin position="1"/>
        <end position="23"/>
    </location>
</feature>
<evidence type="ECO:0000256" key="3">
    <source>
        <dbReference type="ARBA" id="ARBA00023237"/>
    </source>
</evidence>
<feature type="transmembrane region" description="Helical" evidence="6">
    <location>
        <begin position="39"/>
        <end position="64"/>
    </location>
</feature>
<protein>
    <recommendedName>
        <fullName evidence="8">OmpA-like domain-containing protein</fullName>
    </recommendedName>
</protein>
<dbReference type="Proteomes" id="UP000245474">
    <property type="component" value="Unassembled WGS sequence"/>
</dbReference>
<evidence type="ECO:0000256" key="2">
    <source>
        <dbReference type="ARBA" id="ARBA00023136"/>
    </source>
</evidence>
<dbReference type="PANTHER" id="PTHR30329">
    <property type="entry name" value="STATOR ELEMENT OF FLAGELLAR MOTOR COMPLEX"/>
    <property type="match status" value="1"/>
</dbReference>
<dbReference type="InterPro" id="IPR036737">
    <property type="entry name" value="OmpA-like_sf"/>
</dbReference>
<evidence type="ECO:0000256" key="1">
    <source>
        <dbReference type="ARBA" id="ARBA00004442"/>
    </source>
</evidence>
<keyword evidence="2 4" id="KW-0472">Membrane</keyword>
<dbReference type="PANTHER" id="PTHR30329:SF21">
    <property type="entry name" value="LIPOPROTEIN YIAD-RELATED"/>
    <property type="match status" value="1"/>
</dbReference>